<proteinExistence type="predicted"/>
<sequence>MARRADGSHTSQATERAAEHRAEREAWAPTVATGTVECRRGDQCRMQDHRILPGQAWDLGHPDNVCSAPTAPEHERCNRSTSTWKAQAKKRPAPAHPSQLTRASARGTQGGYPSPTPKTSGPRA</sequence>
<name>A0ABP4EYX4_9ACTN</name>
<dbReference type="Proteomes" id="UP001499979">
    <property type="component" value="Unassembled WGS sequence"/>
</dbReference>
<evidence type="ECO:0000256" key="1">
    <source>
        <dbReference type="SAM" id="MobiDB-lite"/>
    </source>
</evidence>
<protein>
    <recommendedName>
        <fullName evidence="4">HNH endonuclease</fullName>
    </recommendedName>
</protein>
<dbReference type="RefSeq" id="WP_343907147.1">
    <property type="nucleotide sequence ID" value="NZ_BAAAJE010000006.1"/>
</dbReference>
<gene>
    <name evidence="2" type="ORF">GCM10009606_17830</name>
</gene>
<feature type="region of interest" description="Disordered" evidence="1">
    <location>
        <begin position="1"/>
        <end position="35"/>
    </location>
</feature>
<comment type="caution">
    <text evidence="2">The sequence shown here is derived from an EMBL/GenBank/DDBJ whole genome shotgun (WGS) entry which is preliminary data.</text>
</comment>
<accession>A0ABP4EYX4</accession>
<feature type="region of interest" description="Disordered" evidence="1">
    <location>
        <begin position="69"/>
        <end position="124"/>
    </location>
</feature>
<organism evidence="2 3">
    <name type="scientific">Nocardioides aquiterrae</name>
    <dbReference type="NCBI Taxonomy" id="203799"/>
    <lineage>
        <taxon>Bacteria</taxon>
        <taxon>Bacillati</taxon>
        <taxon>Actinomycetota</taxon>
        <taxon>Actinomycetes</taxon>
        <taxon>Propionibacteriales</taxon>
        <taxon>Nocardioidaceae</taxon>
        <taxon>Nocardioides</taxon>
    </lineage>
</organism>
<evidence type="ECO:0000313" key="2">
    <source>
        <dbReference type="EMBL" id="GAA1138475.1"/>
    </source>
</evidence>
<evidence type="ECO:0000313" key="3">
    <source>
        <dbReference type="Proteomes" id="UP001499979"/>
    </source>
</evidence>
<dbReference type="EMBL" id="BAAAJE010000006">
    <property type="protein sequence ID" value="GAA1138475.1"/>
    <property type="molecule type" value="Genomic_DNA"/>
</dbReference>
<keyword evidence="3" id="KW-1185">Reference proteome</keyword>
<reference evidence="3" key="1">
    <citation type="journal article" date="2019" name="Int. J. Syst. Evol. Microbiol.">
        <title>The Global Catalogue of Microorganisms (GCM) 10K type strain sequencing project: providing services to taxonomists for standard genome sequencing and annotation.</title>
        <authorList>
            <consortium name="The Broad Institute Genomics Platform"/>
            <consortium name="The Broad Institute Genome Sequencing Center for Infectious Disease"/>
            <person name="Wu L."/>
            <person name="Ma J."/>
        </authorList>
    </citation>
    <scope>NUCLEOTIDE SEQUENCE [LARGE SCALE GENOMIC DNA]</scope>
    <source>
        <strain evidence="3">JCM 11813</strain>
    </source>
</reference>
<feature type="compositionally biased region" description="Basic and acidic residues" evidence="1">
    <location>
        <begin position="16"/>
        <end position="26"/>
    </location>
</feature>
<evidence type="ECO:0008006" key="4">
    <source>
        <dbReference type="Google" id="ProtNLM"/>
    </source>
</evidence>